<dbReference type="SUPFAM" id="SSF47384">
    <property type="entry name" value="Homodimeric domain of signal transducing histidine kinase"/>
    <property type="match status" value="1"/>
</dbReference>
<comment type="function">
    <text evidence="12">Putative oxygen sensor; modulates the activity of FixJ, a transcriptional activator of nitrogen fixation fixK gene. FixL probably acts as a kinase that phosphorylates FixJ.</text>
</comment>
<dbReference type="SUPFAM" id="SSF55874">
    <property type="entry name" value="ATPase domain of HSP90 chaperone/DNA topoisomerase II/histidine kinase"/>
    <property type="match status" value="1"/>
</dbReference>
<dbReference type="SMART" id="SM00091">
    <property type="entry name" value="PAS"/>
    <property type="match status" value="2"/>
</dbReference>
<feature type="domain" description="PAS" evidence="15">
    <location>
        <begin position="52"/>
        <end position="107"/>
    </location>
</feature>
<evidence type="ECO:0000256" key="3">
    <source>
        <dbReference type="ARBA" id="ARBA00012438"/>
    </source>
</evidence>
<reference evidence="17 18" key="1">
    <citation type="journal article" date="2014" name="Int. J. Syst. Evol. Microbiol.">
        <title>Complete genome sequence of Corynebacterium casei LMG S-19264T (=DSM 44701T), isolated from a smear-ripened cheese.</title>
        <authorList>
            <consortium name="US DOE Joint Genome Institute (JGI-PGF)"/>
            <person name="Walter F."/>
            <person name="Albersmeier A."/>
            <person name="Kalinowski J."/>
            <person name="Ruckert C."/>
        </authorList>
    </citation>
    <scope>NUCLEOTIDE SEQUENCE [LARGE SCALE GENOMIC DNA]</scope>
    <source>
        <strain evidence="17 18">CGMCC 1.9161</strain>
    </source>
</reference>
<comment type="caution">
    <text evidence="17">The sequence shown here is derived from an EMBL/GenBank/DDBJ whole genome shotgun (WGS) entry which is preliminary data.</text>
</comment>
<dbReference type="GO" id="GO:0000155">
    <property type="term" value="F:phosphorelay sensor kinase activity"/>
    <property type="evidence" value="ECO:0007669"/>
    <property type="project" value="InterPro"/>
</dbReference>
<evidence type="ECO:0000256" key="5">
    <source>
        <dbReference type="ARBA" id="ARBA00022617"/>
    </source>
</evidence>
<dbReference type="Gene3D" id="1.10.287.130">
    <property type="match status" value="1"/>
</dbReference>
<keyword evidence="18" id="KW-1185">Reference proteome</keyword>
<keyword evidence="11" id="KW-0902">Two-component regulatory system</keyword>
<evidence type="ECO:0000256" key="9">
    <source>
        <dbReference type="ARBA" id="ARBA00022840"/>
    </source>
</evidence>
<feature type="domain" description="Histidine kinase" evidence="14">
    <location>
        <begin position="311"/>
        <end position="527"/>
    </location>
</feature>
<dbReference type="SMART" id="SM00387">
    <property type="entry name" value="HATPase_c"/>
    <property type="match status" value="1"/>
</dbReference>
<keyword evidence="5" id="KW-0349">Heme</keyword>
<dbReference type="InterPro" id="IPR005467">
    <property type="entry name" value="His_kinase_dom"/>
</dbReference>
<dbReference type="PROSITE" id="PS50109">
    <property type="entry name" value="HIS_KIN"/>
    <property type="match status" value="1"/>
</dbReference>
<evidence type="ECO:0000259" key="16">
    <source>
        <dbReference type="PROSITE" id="PS50113"/>
    </source>
</evidence>
<dbReference type="PROSITE" id="PS50113">
    <property type="entry name" value="PAC"/>
    <property type="match status" value="2"/>
</dbReference>
<dbReference type="EMBL" id="BMMF01000015">
    <property type="protein sequence ID" value="GGK51272.1"/>
    <property type="molecule type" value="Genomic_DNA"/>
</dbReference>
<sequence length="535" mass="58831">MPTRLASCVAASYISASFIVSDTEPASRMAQTNNTHHLAADRLVAAITDIALVILDAEGRITSWNVGARAITGWTAEEVIGQHFSLIYPPEDVADGKPERELTIARETGRYVEQGTRQRKDGSRLVAKTTITILTNDEGAPVGFAKATIDITELVAAEDALERREAHLTSILETVPDAMIVTDERGTIESFSATAVRLFGYEPPEVIGENVRMLMPSPYREHHDGYMRRYLDTGERRIVGTGRVVTGQRKDGTTFPMELAIGEMREGGQRRFTGFIRDVSDRQRAQTRLAELQAELVHMSRFTALGEMASTLAHEINQPLTAIANYLKGCRRILEKMEGPQVPMLSGAVDEAANQALRAGQVIRHLREFVARGESERHIESLPKLVEDSSALALIGAREKGVRVAYEFDPRAKLVLVDRIQVQQVLLNLIRNAIEAMADGPHRELVVSTQALPDEGLVQIRVSDTGPGIAPEIAERLFQPFITTKAHGMGVGLSICRTIVESHSGKISAESVPGRGTTFRFTLRALDEKELNDVE</sequence>
<evidence type="ECO:0000256" key="12">
    <source>
        <dbReference type="ARBA" id="ARBA00059827"/>
    </source>
</evidence>
<dbReference type="InterPro" id="IPR013767">
    <property type="entry name" value="PAS_fold"/>
</dbReference>
<keyword evidence="5" id="KW-0479">Metal-binding</keyword>
<dbReference type="PRINTS" id="PR00344">
    <property type="entry name" value="BCTRLSENSOR"/>
</dbReference>
<dbReference type="Pfam" id="PF00989">
    <property type="entry name" value="PAS"/>
    <property type="match status" value="2"/>
</dbReference>
<comment type="cofactor">
    <cofactor evidence="2">
        <name>heme</name>
        <dbReference type="ChEBI" id="CHEBI:30413"/>
    </cofactor>
</comment>
<dbReference type="Gene3D" id="3.30.565.10">
    <property type="entry name" value="Histidine kinase-like ATPase, C-terminal domain"/>
    <property type="match status" value="1"/>
</dbReference>
<keyword evidence="7" id="KW-0547">Nucleotide-binding</keyword>
<dbReference type="Gene3D" id="3.30.450.20">
    <property type="entry name" value="PAS domain"/>
    <property type="match status" value="2"/>
</dbReference>
<evidence type="ECO:0000256" key="11">
    <source>
        <dbReference type="ARBA" id="ARBA00023012"/>
    </source>
</evidence>
<dbReference type="Pfam" id="PF02518">
    <property type="entry name" value="HATPase_c"/>
    <property type="match status" value="1"/>
</dbReference>
<dbReference type="InterPro" id="IPR036890">
    <property type="entry name" value="HATPase_C_sf"/>
</dbReference>
<dbReference type="GO" id="GO:0005524">
    <property type="term" value="F:ATP binding"/>
    <property type="evidence" value="ECO:0007669"/>
    <property type="project" value="UniProtKB-KW"/>
</dbReference>
<evidence type="ECO:0000256" key="10">
    <source>
        <dbReference type="ARBA" id="ARBA00023004"/>
    </source>
</evidence>
<dbReference type="SUPFAM" id="SSF55785">
    <property type="entry name" value="PYP-like sensor domain (PAS domain)"/>
    <property type="match status" value="2"/>
</dbReference>
<feature type="domain" description="PAC" evidence="16">
    <location>
        <begin position="232"/>
        <end position="291"/>
    </location>
</feature>
<feature type="domain" description="PAC" evidence="16">
    <location>
        <begin position="110"/>
        <end position="163"/>
    </location>
</feature>
<keyword evidence="10" id="KW-0408">Iron</keyword>
<keyword evidence="6" id="KW-0808">Transferase</keyword>
<dbReference type="InterPro" id="IPR004358">
    <property type="entry name" value="Sig_transdc_His_kin-like_C"/>
</dbReference>
<proteinExistence type="predicted"/>
<dbReference type="SMART" id="SM00388">
    <property type="entry name" value="HisKA"/>
    <property type="match status" value="1"/>
</dbReference>
<dbReference type="InterPro" id="IPR000014">
    <property type="entry name" value="PAS"/>
</dbReference>
<keyword evidence="4" id="KW-0597">Phosphoprotein</keyword>
<dbReference type="AlphaFoldDB" id="A0A917V955"/>
<evidence type="ECO:0000256" key="4">
    <source>
        <dbReference type="ARBA" id="ARBA00022553"/>
    </source>
</evidence>
<evidence type="ECO:0000259" key="15">
    <source>
        <dbReference type="PROSITE" id="PS50112"/>
    </source>
</evidence>
<dbReference type="EC" id="2.7.13.3" evidence="3"/>
<evidence type="ECO:0000259" key="14">
    <source>
        <dbReference type="PROSITE" id="PS50109"/>
    </source>
</evidence>
<keyword evidence="8 17" id="KW-0418">Kinase</keyword>
<feature type="domain" description="PAS" evidence="15">
    <location>
        <begin position="164"/>
        <end position="234"/>
    </location>
</feature>
<dbReference type="NCBIfam" id="TIGR00229">
    <property type="entry name" value="sensory_box"/>
    <property type="match status" value="2"/>
</dbReference>
<protein>
    <recommendedName>
        <fullName evidence="13">Sensor protein FixL</fullName>
        <ecNumber evidence="3">2.7.13.3</ecNumber>
    </recommendedName>
</protein>
<evidence type="ECO:0000256" key="7">
    <source>
        <dbReference type="ARBA" id="ARBA00022741"/>
    </source>
</evidence>
<evidence type="ECO:0000256" key="6">
    <source>
        <dbReference type="ARBA" id="ARBA00022679"/>
    </source>
</evidence>
<dbReference type="InterPro" id="IPR036097">
    <property type="entry name" value="HisK_dim/P_sf"/>
</dbReference>
<dbReference type="InterPro" id="IPR003661">
    <property type="entry name" value="HisK_dim/P_dom"/>
</dbReference>
<comment type="catalytic activity">
    <reaction evidence="1">
        <text>ATP + protein L-histidine = ADP + protein N-phospho-L-histidine.</text>
        <dbReference type="EC" id="2.7.13.3"/>
    </reaction>
</comment>
<dbReference type="Gene3D" id="6.10.250.2580">
    <property type="match status" value="1"/>
</dbReference>
<dbReference type="PANTHER" id="PTHR43065">
    <property type="entry name" value="SENSOR HISTIDINE KINASE"/>
    <property type="match status" value="1"/>
</dbReference>
<dbReference type="Pfam" id="PF00512">
    <property type="entry name" value="HisKA"/>
    <property type="match status" value="1"/>
</dbReference>
<evidence type="ECO:0000256" key="13">
    <source>
        <dbReference type="ARBA" id="ARBA00070616"/>
    </source>
</evidence>
<dbReference type="InterPro" id="IPR003594">
    <property type="entry name" value="HATPase_dom"/>
</dbReference>
<dbReference type="CDD" id="cd00130">
    <property type="entry name" value="PAS"/>
    <property type="match status" value="2"/>
</dbReference>
<organism evidence="17 18">
    <name type="scientific">Salinarimonas ramus</name>
    <dbReference type="NCBI Taxonomy" id="690164"/>
    <lineage>
        <taxon>Bacteria</taxon>
        <taxon>Pseudomonadati</taxon>
        <taxon>Pseudomonadota</taxon>
        <taxon>Alphaproteobacteria</taxon>
        <taxon>Hyphomicrobiales</taxon>
        <taxon>Salinarimonadaceae</taxon>
        <taxon>Salinarimonas</taxon>
    </lineage>
</organism>
<evidence type="ECO:0000256" key="8">
    <source>
        <dbReference type="ARBA" id="ARBA00022777"/>
    </source>
</evidence>
<dbReference type="PROSITE" id="PS50112">
    <property type="entry name" value="PAS"/>
    <property type="match status" value="2"/>
</dbReference>
<dbReference type="Proteomes" id="UP000600449">
    <property type="component" value="Unassembled WGS sequence"/>
</dbReference>
<dbReference type="InterPro" id="IPR035965">
    <property type="entry name" value="PAS-like_dom_sf"/>
</dbReference>
<dbReference type="PANTHER" id="PTHR43065:SF10">
    <property type="entry name" value="PEROXIDE STRESS-ACTIVATED HISTIDINE KINASE MAK3"/>
    <property type="match status" value="1"/>
</dbReference>
<name>A0A917V955_9HYPH</name>
<gene>
    <name evidence="17" type="ORF">GCM10011322_42950</name>
</gene>
<evidence type="ECO:0000256" key="1">
    <source>
        <dbReference type="ARBA" id="ARBA00000085"/>
    </source>
</evidence>
<dbReference type="CDD" id="cd00082">
    <property type="entry name" value="HisKA"/>
    <property type="match status" value="1"/>
</dbReference>
<evidence type="ECO:0000313" key="18">
    <source>
        <dbReference type="Proteomes" id="UP000600449"/>
    </source>
</evidence>
<evidence type="ECO:0000256" key="2">
    <source>
        <dbReference type="ARBA" id="ARBA00001971"/>
    </source>
</evidence>
<keyword evidence="9" id="KW-0067">ATP-binding</keyword>
<accession>A0A917V955</accession>
<evidence type="ECO:0000313" key="17">
    <source>
        <dbReference type="EMBL" id="GGK51272.1"/>
    </source>
</evidence>
<dbReference type="FunFam" id="3.30.450.20:FF:000060">
    <property type="entry name" value="Sensor protein FixL"/>
    <property type="match status" value="1"/>
</dbReference>
<dbReference type="InterPro" id="IPR000700">
    <property type="entry name" value="PAS-assoc_C"/>
</dbReference>
<dbReference type="GO" id="GO:0006355">
    <property type="term" value="P:regulation of DNA-templated transcription"/>
    <property type="evidence" value="ECO:0007669"/>
    <property type="project" value="InterPro"/>
</dbReference>